<evidence type="ECO:0000313" key="2">
    <source>
        <dbReference type="Proteomes" id="UP000814140"/>
    </source>
</evidence>
<organism evidence="1 2">
    <name type="scientific">Artomyces pyxidatus</name>
    <dbReference type="NCBI Taxonomy" id="48021"/>
    <lineage>
        <taxon>Eukaryota</taxon>
        <taxon>Fungi</taxon>
        <taxon>Dikarya</taxon>
        <taxon>Basidiomycota</taxon>
        <taxon>Agaricomycotina</taxon>
        <taxon>Agaricomycetes</taxon>
        <taxon>Russulales</taxon>
        <taxon>Auriscalpiaceae</taxon>
        <taxon>Artomyces</taxon>
    </lineage>
</organism>
<reference evidence="1" key="1">
    <citation type="submission" date="2021-03" db="EMBL/GenBank/DDBJ databases">
        <authorList>
            <consortium name="DOE Joint Genome Institute"/>
            <person name="Ahrendt S."/>
            <person name="Looney B.P."/>
            <person name="Miyauchi S."/>
            <person name="Morin E."/>
            <person name="Drula E."/>
            <person name="Courty P.E."/>
            <person name="Chicoki N."/>
            <person name="Fauchery L."/>
            <person name="Kohler A."/>
            <person name="Kuo A."/>
            <person name="Labutti K."/>
            <person name="Pangilinan J."/>
            <person name="Lipzen A."/>
            <person name="Riley R."/>
            <person name="Andreopoulos W."/>
            <person name="He G."/>
            <person name="Johnson J."/>
            <person name="Barry K.W."/>
            <person name="Grigoriev I.V."/>
            <person name="Nagy L."/>
            <person name="Hibbett D."/>
            <person name="Henrissat B."/>
            <person name="Matheny P.B."/>
            <person name="Labbe J."/>
            <person name="Martin F."/>
        </authorList>
    </citation>
    <scope>NUCLEOTIDE SEQUENCE</scope>
    <source>
        <strain evidence="1">HHB10654</strain>
    </source>
</reference>
<protein>
    <submittedName>
        <fullName evidence="1">Uncharacterized protein</fullName>
    </submittedName>
</protein>
<sequence>MDSDLRCNRLTCRKALADKAVVTTCSHIFCVECANELFNSTRICPGCETSLTEPDDVVVCSLHPSNDYKTSVLSGLSPSTILEICGRAISFWQYQIHQENSFQHAVVRNVNDKNAQLQKQLDSVLREANGEMSLLNSKVSELERDLELERRKTRDLQDAAREKDKEYQKLKVSAGTV</sequence>
<comment type="caution">
    <text evidence="1">The sequence shown here is derived from an EMBL/GenBank/DDBJ whole genome shotgun (WGS) entry which is preliminary data.</text>
</comment>
<proteinExistence type="predicted"/>
<accession>A0ACB8TKG7</accession>
<reference evidence="1" key="2">
    <citation type="journal article" date="2022" name="New Phytol.">
        <title>Evolutionary transition to the ectomycorrhizal habit in the genomes of a hyperdiverse lineage of mushroom-forming fungi.</title>
        <authorList>
            <person name="Looney B."/>
            <person name="Miyauchi S."/>
            <person name="Morin E."/>
            <person name="Drula E."/>
            <person name="Courty P.E."/>
            <person name="Kohler A."/>
            <person name="Kuo A."/>
            <person name="LaButti K."/>
            <person name="Pangilinan J."/>
            <person name="Lipzen A."/>
            <person name="Riley R."/>
            <person name="Andreopoulos W."/>
            <person name="He G."/>
            <person name="Johnson J."/>
            <person name="Nolan M."/>
            <person name="Tritt A."/>
            <person name="Barry K.W."/>
            <person name="Grigoriev I.V."/>
            <person name="Nagy L.G."/>
            <person name="Hibbett D."/>
            <person name="Henrissat B."/>
            <person name="Matheny P.B."/>
            <person name="Labbe J."/>
            <person name="Martin F.M."/>
        </authorList>
    </citation>
    <scope>NUCLEOTIDE SEQUENCE</scope>
    <source>
        <strain evidence="1">HHB10654</strain>
    </source>
</reference>
<name>A0ACB8TKG7_9AGAM</name>
<keyword evidence="2" id="KW-1185">Reference proteome</keyword>
<dbReference type="Proteomes" id="UP000814140">
    <property type="component" value="Unassembled WGS sequence"/>
</dbReference>
<evidence type="ECO:0000313" key="1">
    <source>
        <dbReference type="EMBL" id="KAI0068893.1"/>
    </source>
</evidence>
<dbReference type="EMBL" id="MU277187">
    <property type="protein sequence ID" value="KAI0068893.1"/>
    <property type="molecule type" value="Genomic_DNA"/>
</dbReference>
<gene>
    <name evidence="1" type="ORF">BV25DRAFT_61365</name>
</gene>